<keyword evidence="2" id="KW-0732">Signal</keyword>
<reference evidence="3 4" key="1">
    <citation type="submission" date="2020-04" db="EMBL/GenBank/DDBJ databases">
        <title>Genome sequence for Sphingorhabdus sp. strain M1.</title>
        <authorList>
            <person name="Park S.-J."/>
        </authorList>
    </citation>
    <scope>NUCLEOTIDE SEQUENCE [LARGE SCALE GENOMIC DNA]</scope>
    <source>
        <strain evidence="3 4">JK6</strain>
    </source>
</reference>
<evidence type="ECO:0008006" key="5">
    <source>
        <dbReference type="Google" id="ProtNLM"/>
    </source>
</evidence>
<dbReference type="Proteomes" id="UP000501600">
    <property type="component" value="Chromosome"/>
</dbReference>
<evidence type="ECO:0000256" key="1">
    <source>
        <dbReference type="SAM" id="MobiDB-lite"/>
    </source>
</evidence>
<accession>A0A6H2DJ95</accession>
<dbReference type="EMBL" id="CP051217">
    <property type="protein sequence ID" value="QJB68460.1"/>
    <property type="molecule type" value="Genomic_DNA"/>
</dbReference>
<proteinExistence type="predicted"/>
<dbReference type="RefSeq" id="WP_168818303.1">
    <property type="nucleotide sequence ID" value="NZ_CP051217.1"/>
</dbReference>
<evidence type="ECO:0000256" key="2">
    <source>
        <dbReference type="SAM" id="SignalP"/>
    </source>
</evidence>
<organism evidence="3 4">
    <name type="scientific">Parasphingorhabdus halotolerans</name>
    <dbReference type="NCBI Taxonomy" id="2725558"/>
    <lineage>
        <taxon>Bacteria</taxon>
        <taxon>Pseudomonadati</taxon>
        <taxon>Pseudomonadota</taxon>
        <taxon>Alphaproteobacteria</taxon>
        <taxon>Sphingomonadales</taxon>
        <taxon>Sphingomonadaceae</taxon>
        <taxon>Parasphingorhabdus</taxon>
    </lineage>
</organism>
<feature type="compositionally biased region" description="Polar residues" evidence="1">
    <location>
        <begin position="44"/>
        <end position="62"/>
    </location>
</feature>
<keyword evidence="4" id="KW-1185">Reference proteome</keyword>
<evidence type="ECO:0000313" key="3">
    <source>
        <dbReference type="EMBL" id="QJB68460.1"/>
    </source>
</evidence>
<feature type="chain" id="PRO_5026041825" description="Surface antigen" evidence="2">
    <location>
        <begin position="24"/>
        <end position="215"/>
    </location>
</feature>
<protein>
    <recommendedName>
        <fullName evidence="5">Surface antigen</fullName>
    </recommendedName>
</protein>
<evidence type="ECO:0000313" key="4">
    <source>
        <dbReference type="Proteomes" id="UP000501600"/>
    </source>
</evidence>
<dbReference type="AlphaFoldDB" id="A0A6H2DJ95"/>
<feature type="region of interest" description="Disordered" evidence="1">
    <location>
        <begin position="27"/>
        <end position="86"/>
    </location>
</feature>
<sequence length="215" mass="22676">MNRKLICCSVSLVGLFVTMPTFAAVGGSSNSQLTDDSKAVAGSQRASEATENIGTNTDSEATNPEGAASLSTLCGNGQGKADGAETKKRRGIFGMADRLSTMTRKIPIVGDFMVDSANSLSQFVACRLYPEEQKQATEATDEATRGAKIGKKVEWQSTIRENVSGSSTVTSKNKLANGTPCMILADIIIVDGEELKVSKTMCRLTGASRYTIMAA</sequence>
<feature type="signal peptide" evidence="2">
    <location>
        <begin position="1"/>
        <end position="23"/>
    </location>
</feature>
<gene>
    <name evidence="3" type="ORF">HF685_03390</name>
</gene>
<dbReference type="KEGG" id="phao:HF685_03390"/>
<name>A0A6H2DJ95_9SPHN</name>